<evidence type="ECO:0000313" key="3">
    <source>
        <dbReference type="Proteomes" id="UP001234989"/>
    </source>
</evidence>
<sequence length="309" mass="35018">GRPQGGRKGNQRGHDGRGNGNAGRGNVLLGREVVCQDDRAECYAFPGKNEVEVSDAVITCTIPTWGDLMNFDMTEFDIILGMTWLSPYYDVVNCNTKSVTLEILGREKLEYEGVYKPKRTRIISSIRAKKLIGQGCLAYLAHFRDVEIEAPSIESIHVVSEFREVFPNDFPGMKLDRDINFCIDLEPGTHPISIPPYLMALAELRDLKAQIQEPLDKGFIRPSSSPWGAPILFVKKKNDDLFDQLQGASVFSKIDIRFGYHQLKIRSEDVPKTAFRTCYGHYEFLVISFWLYRFGLTNVTATFMSLMNE</sequence>
<keyword evidence="3" id="KW-1185">Reference proteome</keyword>
<dbReference type="PANTHER" id="PTHR24559:SF444">
    <property type="entry name" value="REVERSE TRANSCRIPTASE DOMAIN-CONTAINING PROTEIN"/>
    <property type="match status" value="1"/>
</dbReference>
<dbReference type="InterPro" id="IPR053134">
    <property type="entry name" value="RNA-dir_DNA_polymerase"/>
</dbReference>
<dbReference type="EMBL" id="CP133615">
    <property type="protein sequence ID" value="WMV24093.1"/>
    <property type="molecule type" value="Genomic_DNA"/>
</dbReference>
<protein>
    <recommendedName>
        <fullName evidence="4">Reverse transcriptase domain-containing protein</fullName>
    </recommendedName>
</protein>
<organism evidence="2 3">
    <name type="scientific">Solanum verrucosum</name>
    <dbReference type="NCBI Taxonomy" id="315347"/>
    <lineage>
        <taxon>Eukaryota</taxon>
        <taxon>Viridiplantae</taxon>
        <taxon>Streptophyta</taxon>
        <taxon>Embryophyta</taxon>
        <taxon>Tracheophyta</taxon>
        <taxon>Spermatophyta</taxon>
        <taxon>Magnoliopsida</taxon>
        <taxon>eudicotyledons</taxon>
        <taxon>Gunneridae</taxon>
        <taxon>Pentapetalae</taxon>
        <taxon>asterids</taxon>
        <taxon>lamiids</taxon>
        <taxon>Solanales</taxon>
        <taxon>Solanaceae</taxon>
        <taxon>Solanoideae</taxon>
        <taxon>Solaneae</taxon>
        <taxon>Solanum</taxon>
    </lineage>
</organism>
<dbReference type="Gene3D" id="3.30.70.270">
    <property type="match status" value="1"/>
</dbReference>
<dbReference type="AlphaFoldDB" id="A0AAF0QKI2"/>
<gene>
    <name evidence="2" type="ORF">MTR67_017478</name>
</gene>
<feature type="non-terminal residue" evidence="2">
    <location>
        <position position="1"/>
    </location>
</feature>
<evidence type="ECO:0000256" key="1">
    <source>
        <dbReference type="SAM" id="MobiDB-lite"/>
    </source>
</evidence>
<dbReference type="InterPro" id="IPR043502">
    <property type="entry name" value="DNA/RNA_pol_sf"/>
</dbReference>
<dbReference type="PANTHER" id="PTHR24559">
    <property type="entry name" value="TRANSPOSON TY3-I GAG-POL POLYPROTEIN"/>
    <property type="match status" value="1"/>
</dbReference>
<dbReference type="SUPFAM" id="SSF56672">
    <property type="entry name" value="DNA/RNA polymerases"/>
    <property type="match status" value="1"/>
</dbReference>
<name>A0AAF0QKI2_SOLVR</name>
<feature type="region of interest" description="Disordered" evidence="1">
    <location>
        <begin position="1"/>
        <end position="24"/>
    </location>
</feature>
<dbReference type="Proteomes" id="UP001234989">
    <property type="component" value="Chromosome 4"/>
</dbReference>
<evidence type="ECO:0008006" key="4">
    <source>
        <dbReference type="Google" id="ProtNLM"/>
    </source>
</evidence>
<proteinExistence type="predicted"/>
<accession>A0AAF0QKI2</accession>
<dbReference type="InterPro" id="IPR043128">
    <property type="entry name" value="Rev_trsase/Diguanyl_cyclase"/>
</dbReference>
<dbReference type="CDD" id="cd01647">
    <property type="entry name" value="RT_LTR"/>
    <property type="match status" value="1"/>
</dbReference>
<dbReference type="Gene3D" id="3.10.10.10">
    <property type="entry name" value="HIV Type 1 Reverse Transcriptase, subunit A, domain 1"/>
    <property type="match status" value="2"/>
</dbReference>
<dbReference type="Pfam" id="PF08284">
    <property type="entry name" value="RVP_2"/>
    <property type="match status" value="1"/>
</dbReference>
<reference evidence="2" key="1">
    <citation type="submission" date="2023-08" db="EMBL/GenBank/DDBJ databases">
        <title>A de novo genome assembly of Solanum verrucosum Schlechtendal, a Mexican diploid species geographically isolated from the other diploid A-genome species in potato relatives.</title>
        <authorList>
            <person name="Hosaka K."/>
        </authorList>
    </citation>
    <scope>NUCLEOTIDE SEQUENCE</scope>
    <source>
        <tissue evidence="2">Young leaves</tissue>
    </source>
</reference>
<evidence type="ECO:0000313" key="2">
    <source>
        <dbReference type="EMBL" id="WMV24093.1"/>
    </source>
</evidence>